<evidence type="ECO:0000313" key="1">
    <source>
        <dbReference type="EMBL" id="KAI0085800.1"/>
    </source>
</evidence>
<reference evidence="1" key="1">
    <citation type="journal article" date="2021" name="Environ. Microbiol.">
        <title>Gene family expansions and transcriptome signatures uncover fungal adaptations to wood decay.</title>
        <authorList>
            <person name="Hage H."/>
            <person name="Miyauchi S."/>
            <person name="Viragh M."/>
            <person name="Drula E."/>
            <person name="Min B."/>
            <person name="Chaduli D."/>
            <person name="Navarro D."/>
            <person name="Favel A."/>
            <person name="Norest M."/>
            <person name="Lesage-Meessen L."/>
            <person name="Balint B."/>
            <person name="Merenyi Z."/>
            <person name="de Eugenio L."/>
            <person name="Morin E."/>
            <person name="Martinez A.T."/>
            <person name="Baldrian P."/>
            <person name="Stursova M."/>
            <person name="Martinez M.J."/>
            <person name="Novotny C."/>
            <person name="Magnuson J.K."/>
            <person name="Spatafora J.W."/>
            <person name="Maurice S."/>
            <person name="Pangilinan J."/>
            <person name="Andreopoulos W."/>
            <person name="LaButti K."/>
            <person name="Hundley H."/>
            <person name="Na H."/>
            <person name="Kuo A."/>
            <person name="Barry K."/>
            <person name="Lipzen A."/>
            <person name="Henrissat B."/>
            <person name="Riley R."/>
            <person name="Ahrendt S."/>
            <person name="Nagy L.G."/>
            <person name="Grigoriev I.V."/>
            <person name="Martin F."/>
            <person name="Rosso M.N."/>
        </authorList>
    </citation>
    <scope>NUCLEOTIDE SEQUENCE</scope>
    <source>
        <strain evidence="1">CBS 384.51</strain>
    </source>
</reference>
<dbReference type="Proteomes" id="UP001055072">
    <property type="component" value="Unassembled WGS sequence"/>
</dbReference>
<name>A0ACB8TUY7_9APHY</name>
<accession>A0ACB8TUY7</accession>
<keyword evidence="2" id="KW-1185">Reference proteome</keyword>
<evidence type="ECO:0000313" key="2">
    <source>
        <dbReference type="Proteomes" id="UP001055072"/>
    </source>
</evidence>
<protein>
    <submittedName>
        <fullName evidence="1">Uncharacterized protein</fullName>
    </submittedName>
</protein>
<proteinExistence type="predicted"/>
<dbReference type="EMBL" id="MU274928">
    <property type="protein sequence ID" value="KAI0085800.1"/>
    <property type="molecule type" value="Genomic_DNA"/>
</dbReference>
<organism evidence="1 2">
    <name type="scientific">Irpex rosettiformis</name>
    <dbReference type="NCBI Taxonomy" id="378272"/>
    <lineage>
        <taxon>Eukaryota</taxon>
        <taxon>Fungi</taxon>
        <taxon>Dikarya</taxon>
        <taxon>Basidiomycota</taxon>
        <taxon>Agaricomycotina</taxon>
        <taxon>Agaricomycetes</taxon>
        <taxon>Polyporales</taxon>
        <taxon>Irpicaceae</taxon>
        <taxon>Irpex</taxon>
    </lineage>
</organism>
<comment type="caution">
    <text evidence="1">The sequence shown here is derived from an EMBL/GenBank/DDBJ whole genome shotgun (WGS) entry which is preliminary data.</text>
</comment>
<gene>
    <name evidence="1" type="ORF">BDY19DRAFT_964417</name>
</gene>
<sequence length="449" mass="46747">MPAIVMASSVTMHNPALSKIHFNGQITPPPSDHSRNGNDHPPSPTPTSTPSSPSPTQNLQRIAPAPPADLSNKDKSTENIDPALAQSQASSTSVINTKPPCANCGAFSTPLWRRDGEGKAVCNACGLYWKHKNMPRPTNLSRPSANGNAVASATHPDANVLVDQEQMSPKSPSAATAMRIPTPAASPPLASNQPSPATAGSGADQSQTKKHLAGTCPGDGRCDGTGGTTACSGCPTFNNNALAATTGGPSTTSPASAPSPPPPASSPEANGKMRPNAKTPGAAGAVGALSCANCGTSTTPLWRRDDVGNNICNACGTSDHTNPFFSASAATFVRPTFHHSPAFRSLACLNWCACCRMVPGVRRCSCQSGRGAFPTVRGSYQIVPAHILSSTQRAGRFCNTLRQACESSQYWQSFLFRIFLKSLLLLSFIEPPTVLIFSLANTCVLKTQD</sequence>